<dbReference type="Proteomes" id="UP001604336">
    <property type="component" value="Unassembled WGS sequence"/>
</dbReference>
<proteinExistence type="predicted"/>
<gene>
    <name evidence="2" type="ORF">Adt_17293</name>
</gene>
<organism evidence="2 3">
    <name type="scientific">Abeliophyllum distichum</name>
    <dbReference type="NCBI Taxonomy" id="126358"/>
    <lineage>
        <taxon>Eukaryota</taxon>
        <taxon>Viridiplantae</taxon>
        <taxon>Streptophyta</taxon>
        <taxon>Embryophyta</taxon>
        <taxon>Tracheophyta</taxon>
        <taxon>Spermatophyta</taxon>
        <taxon>Magnoliopsida</taxon>
        <taxon>eudicotyledons</taxon>
        <taxon>Gunneridae</taxon>
        <taxon>Pentapetalae</taxon>
        <taxon>asterids</taxon>
        <taxon>lamiids</taxon>
        <taxon>Lamiales</taxon>
        <taxon>Oleaceae</taxon>
        <taxon>Forsythieae</taxon>
        <taxon>Abeliophyllum</taxon>
    </lineage>
</organism>
<comment type="caution">
    <text evidence="2">The sequence shown here is derived from an EMBL/GenBank/DDBJ whole genome shotgun (WGS) entry which is preliminary data.</text>
</comment>
<keyword evidence="3" id="KW-1185">Reference proteome</keyword>
<dbReference type="AlphaFoldDB" id="A0ABD1TG24"/>
<feature type="compositionally biased region" description="Basic and acidic residues" evidence="1">
    <location>
        <begin position="507"/>
        <end position="569"/>
    </location>
</feature>
<feature type="region of interest" description="Disordered" evidence="1">
    <location>
        <begin position="373"/>
        <end position="400"/>
    </location>
</feature>
<evidence type="ECO:0000256" key="1">
    <source>
        <dbReference type="SAM" id="MobiDB-lite"/>
    </source>
</evidence>
<evidence type="ECO:0000313" key="2">
    <source>
        <dbReference type="EMBL" id="KAL2511693.1"/>
    </source>
</evidence>
<protein>
    <submittedName>
        <fullName evidence="2">Uncharacterized protein</fullName>
    </submittedName>
</protein>
<dbReference type="PANTHER" id="PTHR37198">
    <property type="entry name" value="NUCLEOLIN"/>
    <property type="match status" value="1"/>
</dbReference>
<feature type="compositionally biased region" description="Basic and acidic residues" evidence="1">
    <location>
        <begin position="436"/>
        <end position="449"/>
    </location>
</feature>
<feature type="compositionally biased region" description="Basic and acidic residues" evidence="1">
    <location>
        <begin position="691"/>
        <end position="719"/>
    </location>
</feature>
<feature type="compositionally biased region" description="Basic and acidic residues" evidence="1">
    <location>
        <begin position="621"/>
        <end position="679"/>
    </location>
</feature>
<feature type="region of interest" description="Disordered" evidence="1">
    <location>
        <begin position="436"/>
        <end position="460"/>
    </location>
</feature>
<feature type="region of interest" description="Disordered" evidence="1">
    <location>
        <begin position="598"/>
        <end position="719"/>
    </location>
</feature>
<name>A0ABD1TG24_9LAMI</name>
<sequence>MHFFSQRVSPAHFPKYSQGENYKTLNRYHEITVLTASENHEIQVNPTIHHQDRMEDPSEEWEIENENGSSSFQEEQIKTSTVGWILDKSLSLGKKVVITGIVISSAPLVLPPLVVISAIGFACSVPFGFIYASYACTEKLMSQLLPDPAPSLMWDEGEQIEEEVENASLVKGDVVPMEEDKREPEEELIEEVGNAFLVKGDVIALEEEEREQVEEVGNASLVKGDVVAMKEETREQEEDVNEGIELRIEFMEDGSRENGNDDAKFRETIKDDQEKVVSTEETLKERGYEEDESLERMDDIEIEEVDKHREKEPLVDCKDEKRIGVGDNEEDRKLYGENEESLESFGYVSSARSEGKNSAHCLEVQPVDFVDNEDEKIIGSRKEEDMSKETKDEKNVEIRKEEDMLEDKNVKLVKDVPEMKGREEIEKEPLLECIEEPRRVSENKEDGKFEGQNTESMGYTGDEHSAREYAKYSVHCLKVQPDVFAENEDENNAGSRKEEDMSEETNDEKNVEIRKEEDMLEDKNVKLDKDIPEMKGREEREREPLLECIEEPRRVSENKEDGKFEEHNTESMGNTGDEHSAREYAKYSVHCLKVQPDVFAENEDENNAGSRKEEDMSEETNNEKNVKIRKEEDMLEDKNVKLDKDVPEMKGREEREREPLLECIEEPRRVSENKEDGKFEGQNTESMGNTGDEHRKREDMSEDKNAKLDRVVHETKERE</sequence>
<feature type="compositionally biased region" description="Basic and acidic residues" evidence="1">
    <location>
        <begin position="375"/>
        <end position="400"/>
    </location>
</feature>
<feature type="region of interest" description="Disordered" evidence="1">
    <location>
        <begin position="483"/>
        <end position="577"/>
    </location>
</feature>
<dbReference type="EMBL" id="JBFOLK010000005">
    <property type="protein sequence ID" value="KAL2511693.1"/>
    <property type="molecule type" value="Genomic_DNA"/>
</dbReference>
<reference evidence="3" key="1">
    <citation type="submission" date="2024-07" db="EMBL/GenBank/DDBJ databases">
        <title>Two chromosome-level genome assemblies of Korean endemic species Abeliophyllum distichum and Forsythia ovata (Oleaceae).</title>
        <authorList>
            <person name="Jang H."/>
        </authorList>
    </citation>
    <scope>NUCLEOTIDE SEQUENCE [LARGE SCALE GENOMIC DNA]</scope>
</reference>
<evidence type="ECO:0000313" key="3">
    <source>
        <dbReference type="Proteomes" id="UP001604336"/>
    </source>
</evidence>
<dbReference type="PANTHER" id="PTHR37198:SF1">
    <property type="entry name" value="NUCLEOLIN"/>
    <property type="match status" value="1"/>
</dbReference>
<accession>A0ABD1TG24</accession>